<dbReference type="AlphaFoldDB" id="A0AAD1XT42"/>
<reference evidence="1" key="1">
    <citation type="submission" date="2023-07" db="EMBL/GenBank/DDBJ databases">
        <authorList>
            <consortium name="AG Swart"/>
            <person name="Singh M."/>
            <person name="Singh A."/>
            <person name="Seah K."/>
            <person name="Emmerich C."/>
        </authorList>
    </citation>
    <scope>NUCLEOTIDE SEQUENCE</scope>
    <source>
        <strain evidence="1">DP1</strain>
    </source>
</reference>
<accession>A0AAD1XT42</accession>
<proteinExistence type="predicted"/>
<dbReference type="Proteomes" id="UP001295684">
    <property type="component" value="Unassembled WGS sequence"/>
</dbReference>
<evidence type="ECO:0000313" key="2">
    <source>
        <dbReference type="Proteomes" id="UP001295684"/>
    </source>
</evidence>
<name>A0AAD1XT42_EUPCR</name>
<gene>
    <name evidence="1" type="ORF">ECRASSUSDP1_LOCUS19952</name>
</gene>
<keyword evidence="2" id="KW-1185">Reference proteome</keyword>
<organism evidence="1 2">
    <name type="scientific">Euplotes crassus</name>
    <dbReference type="NCBI Taxonomy" id="5936"/>
    <lineage>
        <taxon>Eukaryota</taxon>
        <taxon>Sar</taxon>
        <taxon>Alveolata</taxon>
        <taxon>Ciliophora</taxon>
        <taxon>Intramacronucleata</taxon>
        <taxon>Spirotrichea</taxon>
        <taxon>Hypotrichia</taxon>
        <taxon>Euplotida</taxon>
        <taxon>Euplotidae</taxon>
        <taxon>Moneuplotes</taxon>
    </lineage>
</organism>
<comment type="caution">
    <text evidence="1">The sequence shown here is derived from an EMBL/GenBank/DDBJ whole genome shotgun (WGS) entry which is preliminary data.</text>
</comment>
<evidence type="ECO:0000313" key="1">
    <source>
        <dbReference type="EMBL" id="CAI2378555.1"/>
    </source>
</evidence>
<protein>
    <submittedName>
        <fullName evidence="1">Uncharacterized protein</fullName>
    </submittedName>
</protein>
<sequence length="54" mass="6137">MPSNQNFLAIGGCTSMLCLAGRHFKVSRSYISFLSRIVLFEYRKIHTSLGIEEN</sequence>
<dbReference type="EMBL" id="CAMPGE010020293">
    <property type="protein sequence ID" value="CAI2378555.1"/>
    <property type="molecule type" value="Genomic_DNA"/>
</dbReference>